<dbReference type="PROSITE" id="PS50011">
    <property type="entry name" value="PROTEIN_KINASE_DOM"/>
    <property type="match status" value="1"/>
</dbReference>
<dbReference type="EC" id="2.7.11.1" evidence="1"/>
<evidence type="ECO:0000256" key="9">
    <source>
        <dbReference type="SAM" id="Phobius"/>
    </source>
</evidence>
<keyword evidence="5 11" id="KW-0418">Kinase</keyword>
<evidence type="ECO:0000256" key="5">
    <source>
        <dbReference type="ARBA" id="ARBA00022777"/>
    </source>
</evidence>
<dbReference type="PROSITE" id="PS00107">
    <property type="entry name" value="PROTEIN_KINASE_ATP"/>
    <property type="match status" value="1"/>
</dbReference>
<evidence type="ECO:0000256" key="4">
    <source>
        <dbReference type="ARBA" id="ARBA00022741"/>
    </source>
</evidence>
<dbReference type="PANTHER" id="PTHR43289:SF6">
    <property type="entry name" value="SERINE_THREONINE-PROTEIN KINASE NEKL-3"/>
    <property type="match status" value="1"/>
</dbReference>
<dbReference type="AlphaFoldDB" id="A0A4Q5ISR3"/>
<dbReference type="Proteomes" id="UP000291189">
    <property type="component" value="Unassembled WGS sequence"/>
</dbReference>
<evidence type="ECO:0000256" key="6">
    <source>
        <dbReference type="ARBA" id="ARBA00022840"/>
    </source>
</evidence>
<organism evidence="11 12">
    <name type="scientific">Nocardioides iriomotensis</name>
    <dbReference type="NCBI Taxonomy" id="715784"/>
    <lineage>
        <taxon>Bacteria</taxon>
        <taxon>Bacillati</taxon>
        <taxon>Actinomycetota</taxon>
        <taxon>Actinomycetes</taxon>
        <taxon>Propionibacteriales</taxon>
        <taxon>Nocardioidaceae</taxon>
        <taxon>Nocardioides</taxon>
    </lineage>
</organism>
<sequence length="457" mass="48455">MIANRYTLEREVGRGGMGAVWLAEDEVLGRPVALKRVGHLPGGAGSDTARAEREAQMAARLYHPHIVAVYDFVEEDDGERWLVMEYVDGETLSSYVRRRGRLTPEQAAPLLRQCADALAAAHAAGIVHRDVKPSNVMVDRRGEVKLTDFGIAKLGADPSITQTGLLSGSPAYLAPEVAAGHGATAASDVWSLGATAFHLLSGRPPYDIGENVLGGLYRIVNEEPPRLDDAGVLAPMLAATMTKEPSHRWSMAQVRDFLADPQAAPVVLAPTPADDRNAGGPAAGRRGLVAALVAAALVVVAALVAFTVWPSGDDEPPAAAPEPSPSPTQASTEPSPSESPSPSPSAAPTAPTAEGIDQFIRGYVAAVSSDPSRSWTMLTPKFQRESGGWENYRAFWSGKTNGQVLEVQPDPENLTVTYYVKFDNFGDGSSPTVLDLAYENGTYLIDGEHSPGFEPAD</sequence>
<comment type="caution">
    <text evidence="11">The sequence shown here is derived from an EMBL/GenBank/DDBJ whole genome shotgun (WGS) entry which is preliminary data.</text>
</comment>
<reference evidence="11 12" key="1">
    <citation type="submission" date="2019-01" db="EMBL/GenBank/DDBJ databases">
        <title>Nocardioides guangzhouensis sp. nov., an actinobacterium isolated from soil.</title>
        <authorList>
            <person name="Fu Y."/>
            <person name="Cai Y."/>
            <person name="Lin Z."/>
            <person name="Chen P."/>
        </authorList>
    </citation>
    <scope>NUCLEOTIDE SEQUENCE [LARGE SCALE GENOMIC DNA]</scope>
    <source>
        <strain evidence="11 12">NBRC 105384</strain>
    </source>
</reference>
<dbReference type="PROSITE" id="PS00108">
    <property type="entry name" value="PROTEIN_KINASE_ST"/>
    <property type="match status" value="1"/>
</dbReference>
<keyword evidence="9" id="KW-0812">Transmembrane</keyword>
<gene>
    <name evidence="11" type="ORF">ETU37_22445</name>
</gene>
<dbReference type="GO" id="GO:0004674">
    <property type="term" value="F:protein serine/threonine kinase activity"/>
    <property type="evidence" value="ECO:0007669"/>
    <property type="project" value="UniProtKB-KW"/>
</dbReference>
<dbReference type="InterPro" id="IPR017441">
    <property type="entry name" value="Protein_kinase_ATP_BS"/>
</dbReference>
<evidence type="ECO:0000256" key="1">
    <source>
        <dbReference type="ARBA" id="ARBA00012513"/>
    </source>
</evidence>
<keyword evidence="9" id="KW-0472">Membrane</keyword>
<dbReference type="PANTHER" id="PTHR43289">
    <property type="entry name" value="MITOGEN-ACTIVATED PROTEIN KINASE KINASE KINASE 20-RELATED"/>
    <property type="match status" value="1"/>
</dbReference>
<feature type="region of interest" description="Disordered" evidence="8">
    <location>
        <begin position="313"/>
        <end position="351"/>
    </location>
</feature>
<evidence type="ECO:0000313" key="11">
    <source>
        <dbReference type="EMBL" id="RYU08824.1"/>
    </source>
</evidence>
<dbReference type="Pfam" id="PF00069">
    <property type="entry name" value="Pkinase"/>
    <property type="match status" value="1"/>
</dbReference>
<name>A0A4Q5ISR3_9ACTN</name>
<evidence type="ECO:0000313" key="12">
    <source>
        <dbReference type="Proteomes" id="UP000291189"/>
    </source>
</evidence>
<evidence type="ECO:0000256" key="7">
    <source>
        <dbReference type="PROSITE-ProRule" id="PRU10141"/>
    </source>
</evidence>
<feature type="transmembrane region" description="Helical" evidence="9">
    <location>
        <begin position="288"/>
        <end position="309"/>
    </location>
</feature>
<dbReference type="OrthoDB" id="9762169at2"/>
<evidence type="ECO:0000256" key="2">
    <source>
        <dbReference type="ARBA" id="ARBA00022527"/>
    </source>
</evidence>
<dbReference type="CDD" id="cd14014">
    <property type="entry name" value="STKc_PknB_like"/>
    <property type="match status" value="1"/>
</dbReference>
<dbReference type="Gene3D" id="3.30.200.20">
    <property type="entry name" value="Phosphorylase Kinase, domain 1"/>
    <property type="match status" value="1"/>
</dbReference>
<keyword evidence="12" id="KW-1185">Reference proteome</keyword>
<dbReference type="SUPFAM" id="SSF56112">
    <property type="entry name" value="Protein kinase-like (PK-like)"/>
    <property type="match status" value="1"/>
</dbReference>
<protein>
    <recommendedName>
        <fullName evidence="1">non-specific serine/threonine protein kinase</fullName>
        <ecNumber evidence="1">2.7.11.1</ecNumber>
    </recommendedName>
</protein>
<evidence type="ECO:0000256" key="3">
    <source>
        <dbReference type="ARBA" id="ARBA00022679"/>
    </source>
</evidence>
<accession>A0A4Q5ISR3</accession>
<dbReference type="InterPro" id="IPR008271">
    <property type="entry name" value="Ser/Thr_kinase_AS"/>
</dbReference>
<feature type="binding site" evidence="7">
    <location>
        <position position="35"/>
    </location>
    <ligand>
        <name>ATP</name>
        <dbReference type="ChEBI" id="CHEBI:30616"/>
    </ligand>
</feature>
<keyword evidence="6 7" id="KW-0067">ATP-binding</keyword>
<keyword evidence="3" id="KW-0808">Transferase</keyword>
<keyword evidence="4 7" id="KW-0547">Nucleotide-binding</keyword>
<keyword evidence="9" id="KW-1133">Transmembrane helix</keyword>
<proteinExistence type="predicted"/>
<evidence type="ECO:0000256" key="8">
    <source>
        <dbReference type="SAM" id="MobiDB-lite"/>
    </source>
</evidence>
<dbReference type="GO" id="GO:0005524">
    <property type="term" value="F:ATP binding"/>
    <property type="evidence" value="ECO:0007669"/>
    <property type="project" value="UniProtKB-UniRule"/>
</dbReference>
<dbReference type="InterPro" id="IPR011009">
    <property type="entry name" value="Kinase-like_dom_sf"/>
</dbReference>
<feature type="compositionally biased region" description="Low complexity" evidence="8">
    <location>
        <begin position="327"/>
        <end position="336"/>
    </location>
</feature>
<dbReference type="RefSeq" id="WP_129989639.1">
    <property type="nucleotide sequence ID" value="NZ_SDPU01000037.1"/>
</dbReference>
<dbReference type="SMART" id="SM00220">
    <property type="entry name" value="S_TKc"/>
    <property type="match status" value="1"/>
</dbReference>
<feature type="domain" description="Protein kinase" evidence="10">
    <location>
        <begin position="6"/>
        <end position="258"/>
    </location>
</feature>
<evidence type="ECO:0000259" key="10">
    <source>
        <dbReference type="PROSITE" id="PS50011"/>
    </source>
</evidence>
<keyword evidence="2 11" id="KW-0723">Serine/threonine-protein kinase</keyword>
<dbReference type="InterPro" id="IPR000719">
    <property type="entry name" value="Prot_kinase_dom"/>
</dbReference>
<dbReference type="Gene3D" id="1.10.510.10">
    <property type="entry name" value="Transferase(Phosphotransferase) domain 1"/>
    <property type="match status" value="1"/>
</dbReference>
<dbReference type="EMBL" id="SDPU01000037">
    <property type="protein sequence ID" value="RYU08824.1"/>
    <property type="molecule type" value="Genomic_DNA"/>
</dbReference>